<dbReference type="NCBIfam" id="TIGR04183">
    <property type="entry name" value="Por_Secre_tail"/>
    <property type="match status" value="1"/>
</dbReference>
<feature type="transmembrane region" description="Helical" evidence="1">
    <location>
        <begin position="6"/>
        <end position="29"/>
    </location>
</feature>
<dbReference type="EMBL" id="CP029145">
    <property type="protein sequence ID" value="AWM33929.1"/>
    <property type="molecule type" value="Genomic_DNA"/>
</dbReference>
<dbReference type="OrthoDB" id="887182at2"/>
<keyword evidence="1" id="KW-1133">Transmembrane helix</keyword>
<dbReference type="InterPro" id="IPR026444">
    <property type="entry name" value="Secre_tail"/>
</dbReference>
<accession>A0A2Z3GIK0</accession>
<protein>
    <recommendedName>
        <fullName evidence="2">Secretion system C-terminal sorting domain-containing protein</fullName>
    </recommendedName>
</protein>
<evidence type="ECO:0000313" key="4">
    <source>
        <dbReference type="Proteomes" id="UP000245999"/>
    </source>
</evidence>
<keyword evidence="1" id="KW-0472">Membrane</keyword>
<dbReference type="KEGG" id="hnv:DDQ68_14715"/>
<evidence type="ECO:0000256" key="1">
    <source>
        <dbReference type="SAM" id="Phobius"/>
    </source>
</evidence>
<dbReference type="AlphaFoldDB" id="A0A2Z3GIK0"/>
<keyword evidence="1" id="KW-0812">Transmembrane</keyword>
<organism evidence="3 4">
    <name type="scientific">Hymenobacter nivis</name>
    <dbReference type="NCBI Taxonomy" id="1850093"/>
    <lineage>
        <taxon>Bacteria</taxon>
        <taxon>Pseudomonadati</taxon>
        <taxon>Bacteroidota</taxon>
        <taxon>Cytophagia</taxon>
        <taxon>Cytophagales</taxon>
        <taxon>Hymenobacteraceae</taxon>
        <taxon>Hymenobacter</taxon>
    </lineage>
</organism>
<feature type="domain" description="Secretion system C-terminal sorting" evidence="2">
    <location>
        <begin position="106"/>
        <end position="166"/>
    </location>
</feature>
<evidence type="ECO:0000259" key="2">
    <source>
        <dbReference type="Pfam" id="PF18962"/>
    </source>
</evidence>
<name>A0A2Z3GIK0_9BACT</name>
<sequence>MPSLSAFFILLIVMKILFFILCGGVLALAPTAVRAQAKAPAAKAAVKPPIKAPAKAAPAKPLAAGPTAAKAAAAPEAPASAIAHVALAPATPAADPTALKIKAEVNPTTRQLAVYTNAPGPTTIEVNDATGRPVLTRNVMAGTKPIELNVSQLPAGYYVVHCTAGLRTGMRRVHFGD</sequence>
<dbReference type="Pfam" id="PF18962">
    <property type="entry name" value="Por_Secre_tail"/>
    <property type="match status" value="1"/>
</dbReference>
<keyword evidence="4" id="KW-1185">Reference proteome</keyword>
<reference evidence="4" key="1">
    <citation type="submission" date="2018-04" db="EMBL/GenBank/DDBJ databases">
        <title>Complete genome of Antarctic heterotrophic bacterium Hymenobacter nivis.</title>
        <authorList>
            <person name="Terashima M."/>
        </authorList>
    </citation>
    <scope>NUCLEOTIDE SEQUENCE [LARGE SCALE GENOMIC DNA]</scope>
    <source>
        <strain evidence="4">NBRC 111535</strain>
    </source>
</reference>
<proteinExistence type="predicted"/>
<dbReference type="Proteomes" id="UP000245999">
    <property type="component" value="Chromosome"/>
</dbReference>
<evidence type="ECO:0000313" key="3">
    <source>
        <dbReference type="EMBL" id="AWM33929.1"/>
    </source>
</evidence>
<gene>
    <name evidence="3" type="ORF">DDQ68_14715</name>
</gene>